<evidence type="ECO:0000259" key="4">
    <source>
        <dbReference type="SMART" id="SM00559"/>
    </source>
</evidence>
<dbReference type="Gene3D" id="2.40.290.10">
    <property type="match status" value="1"/>
</dbReference>
<feature type="domain" description="Ku" evidence="4">
    <location>
        <begin position="53"/>
        <end position="181"/>
    </location>
</feature>
<dbReference type="KEGG" id="parq:DSM112329_02284"/>
<keyword evidence="2" id="KW-0233">DNA recombination</keyword>
<keyword evidence="1" id="KW-0238">DNA-binding</keyword>
<dbReference type="GO" id="GO:0003690">
    <property type="term" value="F:double-stranded DNA binding"/>
    <property type="evidence" value="ECO:0007669"/>
    <property type="project" value="TreeGrafter"/>
</dbReference>
<feature type="compositionally biased region" description="Basic residues" evidence="3">
    <location>
        <begin position="276"/>
        <end position="295"/>
    </location>
</feature>
<feature type="region of interest" description="Disordered" evidence="3">
    <location>
        <begin position="250"/>
        <end position="295"/>
    </location>
</feature>
<name>A0AAU7AUZ9_9ACTN</name>
<dbReference type="PANTHER" id="PTHR41251:SF1">
    <property type="entry name" value="NON-HOMOLOGOUS END JOINING PROTEIN KU"/>
    <property type="match status" value="1"/>
</dbReference>
<evidence type="ECO:0000256" key="3">
    <source>
        <dbReference type="SAM" id="MobiDB-lite"/>
    </source>
</evidence>
<dbReference type="SUPFAM" id="SSF100939">
    <property type="entry name" value="SPOC domain-like"/>
    <property type="match status" value="1"/>
</dbReference>
<protein>
    <submittedName>
        <fullName evidence="5">Non-homologous end joining protein Ku</fullName>
    </submittedName>
</protein>
<reference evidence="5" key="1">
    <citation type="submission" date="2022-12" db="EMBL/GenBank/DDBJ databases">
        <title>Paraconexibacter alkalitolerans sp. nov. and Baekduia alba sp. nov., isolated from soil and emended description of the genera Paraconexibacter (Chun et al., 2020) and Baekduia (An et al., 2020).</title>
        <authorList>
            <person name="Vieira S."/>
            <person name="Huber K.J."/>
            <person name="Geppert A."/>
            <person name="Wolf J."/>
            <person name="Neumann-Schaal M."/>
            <person name="Muesken M."/>
            <person name="Overmann J."/>
        </authorList>
    </citation>
    <scope>NUCLEOTIDE SEQUENCE</scope>
    <source>
        <strain evidence="5">AEG42_29</strain>
    </source>
</reference>
<proteinExistence type="predicted"/>
<dbReference type="PANTHER" id="PTHR41251">
    <property type="entry name" value="NON-HOMOLOGOUS END JOINING PROTEIN KU"/>
    <property type="match status" value="1"/>
</dbReference>
<organism evidence="5">
    <name type="scientific">Paraconexibacter sp. AEG42_29</name>
    <dbReference type="NCBI Taxonomy" id="2997339"/>
    <lineage>
        <taxon>Bacteria</taxon>
        <taxon>Bacillati</taxon>
        <taxon>Actinomycetota</taxon>
        <taxon>Thermoleophilia</taxon>
        <taxon>Solirubrobacterales</taxon>
        <taxon>Paraconexibacteraceae</taxon>
        <taxon>Paraconexibacter</taxon>
    </lineage>
</organism>
<dbReference type="InterPro" id="IPR016194">
    <property type="entry name" value="SPOC-like_C_dom_sf"/>
</dbReference>
<dbReference type="EMBL" id="CP114014">
    <property type="protein sequence ID" value="XAY05434.1"/>
    <property type="molecule type" value="Genomic_DNA"/>
</dbReference>
<dbReference type="RefSeq" id="WP_354701942.1">
    <property type="nucleotide sequence ID" value="NZ_CP114014.1"/>
</dbReference>
<dbReference type="Pfam" id="PF02735">
    <property type="entry name" value="Ku"/>
    <property type="match status" value="1"/>
</dbReference>
<dbReference type="InterPro" id="IPR009187">
    <property type="entry name" value="Prok_Ku"/>
</dbReference>
<evidence type="ECO:0000256" key="2">
    <source>
        <dbReference type="ARBA" id="ARBA00023172"/>
    </source>
</evidence>
<evidence type="ECO:0000313" key="5">
    <source>
        <dbReference type="EMBL" id="XAY05434.1"/>
    </source>
</evidence>
<evidence type="ECO:0000256" key="1">
    <source>
        <dbReference type="ARBA" id="ARBA00023125"/>
    </source>
</evidence>
<dbReference type="SMART" id="SM00559">
    <property type="entry name" value="Ku78"/>
    <property type="match status" value="1"/>
</dbReference>
<sequence>MPRSLLNATIVFGEVSVPVKLHTAQTSQSISFKEIHLEDGAKIEHRRFCAEEDKEVPYEEIAKGHEVADGKYAVLTQEQLAAATPGGSKTIAVEEFVPVDDIDPILHDRAYHLGAGKDAGAAYRLLHDALAKTKRAGIGYFVFHDRERLAAIRAQDGILVLQTLRAADAVVDLDTLKPDAADDARAPTAKERKMAEQLTEALHEPFVAADHTDEHRELVLKLIEAKAAGEDVELPEVEEQDAPDDLAAALEASLADREHSGRRRRASPTKKPAAAAKKRRRSPSSGGKARKSKGS</sequence>
<dbReference type="PIRSF" id="PIRSF006493">
    <property type="entry name" value="Prok_Ku"/>
    <property type="match status" value="1"/>
</dbReference>
<gene>
    <name evidence="5" type="primary">ku_1</name>
    <name evidence="5" type="ORF">DSM112329_02284</name>
</gene>
<dbReference type="GO" id="GO:0006303">
    <property type="term" value="P:double-strand break repair via nonhomologous end joining"/>
    <property type="evidence" value="ECO:0007669"/>
    <property type="project" value="InterPro"/>
</dbReference>
<dbReference type="GO" id="GO:0006310">
    <property type="term" value="P:DNA recombination"/>
    <property type="evidence" value="ECO:0007669"/>
    <property type="project" value="UniProtKB-KW"/>
</dbReference>
<dbReference type="InterPro" id="IPR006164">
    <property type="entry name" value="DNA_bd_Ku70/Ku80"/>
</dbReference>
<dbReference type="AlphaFoldDB" id="A0AAU7AUZ9"/>
<dbReference type="NCBIfam" id="TIGR02772">
    <property type="entry name" value="Ku_bact"/>
    <property type="match status" value="1"/>
</dbReference>
<accession>A0AAU7AUZ9</accession>